<dbReference type="Proteomes" id="UP000018144">
    <property type="component" value="Unassembled WGS sequence"/>
</dbReference>
<dbReference type="InterPro" id="IPR056884">
    <property type="entry name" value="NPHP3-like_N"/>
</dbReference>
<evidence type="ECO:0000256" key="1">
    <source>
        <dbReference type="ARBA" id="ARBA00022737"/>
    </source>
</evidence>
<dbReference type="AlphaFoldDB" id="U4KWZ3"/>
<proteinExistence type="predicted"/>
<evidence type="ECO:0000313" key="4">
    <source>
        <dbReference type="Proteomes" id="UP000018144"/>
    </source>
</evidence>
<keyword evidence="4" id="KW-1185">Reference proteome</keyword>
<dbReference type="PANTHER" id="PTHR10039">
    <property type="entry name" value="AMELOGENIN"/>
    <property type="match status" value="1"/>
</dbReference>
<gene>
    <name evidence="3" type="ORF">PCON_05373</name>
</gene>
<dbReference type="PANTHER" id="PTHR10039:SF16">
    <property type="entry name" value="GPI INOSITOL-DEACYLASE"/>
    <property type="match status" value="1"/>
</dbReference>
<organism evidence="3 4">
    <name type="scientific">Pyronema omphalodes (strain CBS 100304)</name>
    <name type="common">Pyronema confluens</name>
    <dbReference type="NCBI Taxonomy" id="1076935"/>
    <lineage>
        <taxon>Eukaryota</taxon>
        <taxon>Fungi</taxon>
        <taxon>Dikarya</taxon>
        <taxon>Ascomycota</taxon>
        <taxon>Pezizomycotina</taxon>
        <taxon>Pezizomycetes</taxon>
        <taxon>Pezizales</taxon>
        <taxon>Pyronemataceae</taxon>
        <taxon>Pyronema</taxon>
    </lineage>
</organism>
<reference evidence="3 4" key="1">
    <citation type="journal article" date="2013" name="PLoS Genet.">
        <title>The genome and development-dependent transcriptomes of Pyronema confluens: a window into fungal evolution.</title>
        <authorList>
            <person name="Traeger S."/>
            <person name="Altegoer F."/>
            <person name="Freitag M."/>
            <person name="Gabaldon T."/>
            <person name="Kempken F."/>
            <person name="Kumar A."/>
            <person name="Marcet-Houben M."/>
            <person name="Poggeler S."/>
            <person name="Stajich J.E."/>
            <person name="Nowrousian M."/>
        </authorList>
    </citation>
    <scope>NUCLEOTIDE SEQUENCE [LARGE SCALE GENOMIC DNA]</scope>
    <source>
        <strain evidence="4">CBS 100304</strain>
        <tissue evidence="3">Vegetative mycelium</tissue>
    </source>
</reference>
<evidence type="ECO:0000313" key="3">
    <source>
        <dbReference type="EMBL" id="CCX05786.1"/>
    </source>
</evidence>
<keyword evidence="1" id="KW-0677">Repeat</keyword>
<dbReference type="EMBL" id="HF935273">
    <property type="protein sequence ID" value="CCX05786.1"/>
    <property type="molecule type" value="Genomic_DNA"/>
</dbReference>
<evidence type="ECO:0000259" key="2">
    <source>
        <dbReference type="Pfam" id="PF24883"/>
    </source>
</evidence>
<accession>U4KWZ3</accession>
<dbReference type="OrthoDB" id="448455at2759"/>
<protein>
    <submittedName>
        <fullName evidence="3">Similar to similar to ankyrin repeat domain-containing protein 29 [Botryotinia fuckeliana] acc. no. CCD47337</fullName>
    </submittedName>
</protein>
<sequence length="140" mass="16600">MRQTNNVPQALVDYYDRAVRRCQNNLVFDELCRVFATIIQDFQSIYIIFDAPDECEEHRDREKLLLFLKALVHQEDQGCCIKLFITSRREADTEKAFKSTCNLVEVSAKRQQIYQQLRFESDQSKTREWGAHTTRGIFKE</sequence>
<feature type="domain" description="Nephrocystin 3-like N-terminal" evidence="2">
    <location>
        <begin position="4"/>
        <end position="88"/>
    </location>
</feature>
<dbReference type="Pfam" id="PF24883">
    <property type="entry name" value="NPHP3_N"/>
    <property type="match status" value="1"/>
</dbReference>
<name>U4KWZ3_PYROM</name>